<reference evidence="2 3" key="1">
    <citation type="submission" date="2018-07" db="EMBL/GenBank/DDBJ databases">
        <title>Genomic Encyclopedia of Type Strains, Phase IV (KMG-IV): sequencing the most valuable type-strain genomes for metagenomic binning, comparative biology and taxonomic classification.</title>
        <authorList>
            <person name="Goeker M."/>
        </authorList>
    </citation>
    <scope>NUCLEOTIDE SEQUENCE [LARGE SCALE GENOMIC DNA]</scope>
    <source>
        <strain evidence="2 3">DSM 4134</strain>
    </source>
</reference>
<evidence type="ECO:0000313" key="2">
    <source>
        <dbReference type="EMBL" id="RED99884.1"/>
    </source>
</evidence>
<dbReference type="GO" id="GO:0016491">
    <property type="term" value="F:oxidoreductase activity"/>
    <property type="evidence" value="ECO:0007669"/>
    <property type="project" value="InterPro"/>
</dbReference>
<dbReference type="Gene3D" id="3.40.30.10">
    <property type="entry name" value="Glutaredoxin"/>
    <property type="match status" value="1"/>
</dbReference>
<dbReference type="Proteomes" id="UP000256779">
    <property type="component" value="Unassembled WGS sequence"/>
</dbReference>
<dbReference type="InterPro" id="IPR013740">
    <property type="entry name" value="Redoxin"/>
</dbReference>
<dbReference type="PANTHER" id="PTHR43640:SF1">
    <property type="entry name" value="THIOREDOXIN-DEPENDENT PEROXIREDOXIN"/>
    <property type="match status" value="1"/>
</dbReference>
<dbReference type="InterPro" id="IPR036249">
    <property type="entry name" value="Thioredoxin-like_sf"/>
</dbReference>
<dbReference type="PROSITE" id="PS51352">
    <property type="entry name" value="THIOREDOXIN_2"/>
    <property type="match status" value="1"/>
</dbReference>
<organism evidence="2 3">
    <name type="scientific">Marinoscillum furvescens DSM 4134</name>
    <dbReference type="NCBI Taxonomy" id="1122208"/>
    <lineage>
        <taxon>Bacteria</taxon>
        <taxon>Pseudomonadati</taxon>
        <taxon>Bacteroidota</taxon>
        <taxon>Cytophagia</taxon>
        <taxon>Cytophagales</taxon>
        <taxon>Reichenbachiellaceae</taxon>
        <taxon>Marinoscillum</taxon>
    </lineage>
</organism>
<proteinExistence type="predicted"/>
<sequence>MARTLSSMMPLGTKAPEFNLPDVVSGKELSLAEARGAKGLVVAFICAHCPYVLHVQHEMAAIASGFQDAGVDFVAISANDIEKYPDDRPEKMKEQAEQVGFNFPYLYDETQAVAKAYGAECTPDFFVFDENLECVYRGRMDEATPGNDKPVNGKDLRAALDALVAGDAISEQQFPSMGCNIKWK</sequence>
<dbReference type="InterPro" id="IPR047262">
    <property type="entry name" value="PRX-like1"/>
</dbReference>
<evidence type="ECO:0000259" key="1">
    <source>
        <dbReference type="PROSITE" id="PS51352"/>
    </source>
</evidence>
<accession>A0A3D9L3M5</accession>
<dbReference type="OrthoDB" id="9809746at2"/>
<name>A0A3D9L3M5_MARFU</name>
<comment type="caution">
    <text evidence="2">The sequence shown here is derived from an EMBL/GenBank/DDBJ whole genome shotgun (WGS) entry which is preliminary data.</text>
</comment>
<dbReference type="CDD" id="cd02969">
    <property type="entry name" value="PRX_like1"/>
    <property type="match status" value="1"/>
</dbReference>
<dbReference type="Pfam" id="PF08534">
    <property type="entry name" value="Redoxin"/>
    <property type="match status" value="1"/>
</dbReference>
<dbReference type="EMBL" id="QREG01000007">
    <property type="protein sequence ID" value="RED99884.1"/>
    <property type="molecule type" value="Genomic_DNA"/>
</dbReference>
<dbReference type="PANTHER" id="PTHR43640">
    <property type="entry name" value="OS07G0260300 PROTEIN"/>
    <property type="match status" value="1"/>
</dbReference>
<feature type="domain" description="Thioredoxin" evidence="1">
    <location>
        <begin position="9"/>
        <end position="165"/>
    </location>
</feature>
<dbReference type="AlphaFoldDB" id="A0A3D9L3M5"/>
<gene>
    <name evidence="2" type="ORF">C7460_107168</name>
</gene>
<dbReference type="RefSeq" id="WP_115867901.1">
    <property type="nucleotide sequence ID" value="NZ_QREG01000007.1"/>
</dbReference>
<evidence type="ECO:0000313" key="3">
    <source>
        <dbReference type="Proteomes" id="UP000256779"/>
    </source>
</evidence>
<keyword evidence="3" id="KW-1185">Reference proteome</keyword>
<dbReference type="InterPro" id="IPR013766">
    <property type="entry name" value="Thioredoxin_domain"/>
</dbReference>
<dbReference type="SUPFAM" id="SSF52833">
    <property type="entry name" value="Thioredoxin-like"/>
    <property type="match status" value="1"/>
</dbReference>
<protein>
    <submittedName>
        <fullName evidence="2">AhpC/TSA family protein</fullName>
    </submittedName>
</protein>